<reference evidence="3" key="1">
    <citation type="submission" date="2020-08" db="EMBL/GenBank/DDBJ databases">
        <title>Lacibacter sp. S13-6-6 genome sequencing.</title>
        <authorList>
            <person name="Jin L."/>
        </authorList>
    </citation>
    <scope>NUCLEOTIDE SEQUENCE [LARGE SCALE GENOMIC DNA]</scope>
    <source>
        <strain evidence="3">S13-6-6</strain>
    </source>
</reference>
<proteinExistence type="predicted"/>
<evidence type="ECO:0000313" key="2">
    <source>
        <dbReference type="EMBL" id="QNA43132.1"/>
    </source>
</evidence>
<dbReference type="InterPro" id="IPR013988">
    <property type="entry name" value="YjdM_C"/>
</dbReference>
<gene>
    <name evidence="2" type="ORF">H4075_13690</name>
</gene>
<sequence length="198" mass="22255">MKLADLLQQRSENKCELCKSEVNLGVYEVPPQDQSNADNSIFICSKCLAQVEKKEELDSKHWNCLTESMWSEVPGVQVVSWRMLNRLRNESWAADNLDMMYLDEDRLAWAKATGDHENDGSVDLHKDCNGAQLLTGDSVVLIKSLDVKGSTLNAKMGTVVKNIRLVAENIEQIEGKIEGQTIVILTKYVRKQNASQNT</sequence>
<dbReference type="PANTHER" id="PTHR30305:SF3">
    <property type="entry name" value="PROTEIN YJDM"/>
    <property type="match status" value="1"/>
</dbReference>
<dbReference type="Proteomes" id="UP000515344">
    <property type="component" value="Chromosome"/>
</dbReference>
<dbReference type="EMBL" id="CP060007">
    <property type="protein sequence ID" value="QNA43132.1"/>
    <property type="molecule type" value="Genomic_DNA"/>
</dbReference>
<dbReference type="KEGG" id="lacs:H4075_13690"/>
<dbReference type="SUPFAM" id="SSF82057">
    <property type="entry name" value="Prokaryotic SH3-related domain"/>
    <property type="match status" value="1"/>
</dbReference>
<evidence type="ECO:0000313" key="3">
    <source>
        <dbReference type="Proteomes" id="UP000515344"/>
    </source>
</evidence>
<feature type="domain" description="PhnA protein N-terminal proteobacterial" evidence="1">
    <location>
        <begin position="6"/>
        <end position="52"/>
    </location>
</feature>
<evidence type="ECO:0000259" key="1">
    <source>
        <dbReference type="SMART" id="SM00782"/>
    </source>
</evidence>
<accession>A0A7G5XCC9</accession>
<organism evidence="2 3">
    <name type="scientific">Lacibacter sediminis</name>
    <dbReference type="NCBI Taxonomy" id="2760713"/>
    <lineage>
        <taxon>Bacteria</taxon>
        <taxon>Pseudomonadati</taxon>
        <taxon>Bacteroidota</taxon>
        <taxon>Chitinophagia</taxon>
        <taxon>Chitinophagales</taxon>
        <taxon>Chitinophagaceae</taxon>
        <taxon>Lacibacter</taxon>
    </lineage>
</organism>
<dbReference type="AlphaFoldDB" id="A0A7G5XCC9"/>
<dbReference type="RefSeq" id="WP_182801397.1">
    <property type="nucleotide sequence ID" value="NZ_CP060007.1"/>
</dbReference>
<dbReference type="PANTHER" id="PTHR30305">
    <property type="entry name" value="PROTEIN YJDM-RELATED"/>
    <property type="match status" value="1"/>
</dbReference>
<dbReference type="InterPro" id="IPR013991">
    <property type="entry name" value="PhnaA_N_proteobac"/>
</dbReference>
<dbReference type="SMART" id="SM00782">
    <property type="entry name" value="PhnA_Zn_Ribbon"/>
    <property type="match status" value="1"/>
</dbReference>
<keyword evidence="3" id="KW-1185">Reference proteome</keyword>
<name>A0A7G5XCC9_9BACT</name>
<dbReference type="Gene3D" id="2.30.30.40">
    <property type="entry name" value="SH3 Domains"/>
    <property type="match status" value="1"/>
</dbReference>
<protein>
    <submittedName>
        <fullName evidence="2">PhnA domain-containing protein</fullName>
    </submittedName>
</protein>
<dbReference type="Pfam" id="PF03831">
    <property type="entry name" value="YjdM"/>
    <property type="match status" value="1"/>
</dbReference>